<name>A0A5B0PCL4_PUCGR</name>
<gene>
    <name evidence="2" type="ORF">PGT21_003591</name>
</gene>
<reference evidence="2 3" key="1">
    <citation type="submission" date="2019-05" db="EMBL/GenBank/DDBJ databases">
        <title>Emergence of the Ug99 lineage of the wheat stem rust pathogen through somatic hybridization.</title>
        <authorList>
            <person name="Li F."/>
            <person name="Upadhyaya N.M."/>
            <person name="Sperschneider J."/>
            <person name="Matny O."/>
            <person name="Nguyen-Phuc H."/>
            <person name="Mago R."/>
            <person name="Raley C."/>
            <person name="Miller M.E."/>
            <person name="Silverstein K.A.T."/>
            <person name="Henningsen E."/>
            <person name="Hirsch C.D."/>
            <person name="Visser B."/>
            <person name="Pretorius Z.A."/>
            <person name="Steffenson B.J."/>
            <person name="Schwessinger B."/>
            <person name="Dodds P.N."/>
            <person name="Figueroa M."/>
        </authorList>
    </citation>
    <scope>NUCLEOTIDE SEQUENCE [LARGE SCALE GENOMIC DNA]</scope>
    <source>
        <strain evidence="2">21-0</strain>
    </source>
</reference>
<evidence type="ECO:0000313" key="2">
    <source>
        <dbReference type="EMBL" id="KAA1099325.1"/>
    </source>
</evidence>
<proteinExistence type="predicted"/>
<feature type="compositionally biased region" description="Basic and acidic residues" evidence="1">
    <location>
        <begin position="1"/>
        <end position="10"/>
    </location>
</feature>
<evidence type="ECO:0000313" key="3">
    <source>
        <dbReference type="Proteomes" id="UP000324748"/>
    </source>
</evidence>
<evidence type="ECO:0000256" key="1">
    <source>
        <dbReference type="SAM" id="MobiDB-lite"/>
    </source>
</evidence>
<keyword evidence="3" id="KW-1185">Reference proteome</keyword>
<accession>A0A5B0PCL4</accession>
<organism evidence="2 3">
    <name type="scientific">Puccinia graminis f. sp. tritici</name>
    <dbReference type="NCBI Taxonomy" id="56615"/>
    <lineage>
        <taxon>Eukaryota</taxon>
        <taxon>Fungi</taxon>
        <taxon>Dikarya</taxon>
        <taxon>Basidiomycota</taxon>
        <taxon>Pucciniomycotina</taxon>
        <taxon>Pucciniomycetes</taxon>
        <taxon>Pucciniales</taxon>
        <taxon>Pucciniaceae</taxon>
        <taxon>Puccinia</taxon>
    </lineage>
</organism>
<dbReference type="OrthoDB" id="71672at2759"/>
<sequence>MNAWPSDREIVGSASKPQHPGHSRRGSLRQIKVSSDTHRRALARLASEILYLSARSDIIQKPLPFFFLGSVVPEERDLLDVRQRELIDEERRKRRVQWLRARLNGRKQYTNGGQK</sequence>
<protein>
    <submittedName>
        <fullName evidence="2">Uncharacterized protein</fullName>
    </submittedName>
</protein>
<comment type="caution">
    <text evidence="2">The sequence shown here is derived from an EMBL/GenBank/DDBJ whole genome shotgun (WGS) entry which is preliminary data.</text>
</comment>
<dbReference type="Proteomes" id="UP000324748">
    <property type="component" value="Unassembled WGS sequence"/>
</dbReference>
<dbReference type="EMBL" id="VSWC01000054">
    <property type="protein sequence ID" value="KAA1099325.1"/>
    <property type="molecule type" value="Genomic_DNA"/>
</dbReference>
<feature type="region of interest" description="Disordered" evidence="1">
    <location>
        <begin position="1"/>
        <end position="33"/>
    </location>
</feature>
<dbReference type="AlphaFoldDB" id="A0A5B0PCL4"/>